<keyword evidence="8" id="KW-1185">Reference proteome</keyword>
<feature type="transmembrane region" description="Helical" evidence="6">
    <location>
        <begin position="163"/>
        <end position="184"/>
    </location>
</feature>
<feature type="transmembrane region" description="Helical" evidence="6">
    <location>
        <begin position="75"/>
        <end position="98"/>
    </location>
</feature>
<organism evidence="7 8">
    <name type="scientific">Methanoculleus caldifontis</name>
    <dbReference type="NCBI Taxonomy" id="2651577"/>
    <lineage>
        <taxon>Archaea</taxon>
        <taxon>Methanobacteriati</taxon>
        <taxon>Methanobacteriota</taxon>
        <taxon>Stenosarchaea group</taxon>
        <taxon>Methanomicrobia</taxon>
        <taxon>Methanomicrobiales</taxon>
        <taxon>Methanomicrobiaceae</taxon>
        <taxon>Methanoculleus</taxon>
    </lineage>
</organism>
<feature type="transmembrane region" description="Helical" evidence="6">
    <location>
        <begin position="16"/>
        <end position="34"/>
    </location>
</feature>
<keyword evidence="4 6" id="KW-1133">Transmembrane helix</keyword>
<accession>A0ABU3X0T5</accession>
<feature type="transmembrane region" description="Helical" evidence="6">
    <location>
        <begin position="358"/>
        <end position="380"/>
    </location>
</feature>
<keyword evidence="5 6" id="KW-0472">Membrane</keyword>
<dbReference type="InterPro" id="IPR050833">
    <property type="entry name" value="Poly_Biosynth_Transport"/>
</dbReference>
<evidence type="ECO:0000256" key="2">
    <source>
        <dbReference type="ARBA" id="ARBA00022475"/>
    </source>
</evidence>
<feature type="transmembrane region" description="Helical" evidence="6">
    <location>
        <begin position="386"/>
        <end position="407"/>
    </location>
</feature>
<dbReference type="Proteomes" id="UP001281203">
    <property type="component" value="Unassembled WGS sequence"/>
</dbReference>
<keyword evidence="2" id="KW-1003">Cell membrane</keyword>
<evidence type="ECO:0000313" key="8">
    <source>
        <dbReference type="Proteomes" id="UP001281203"/>
    </source>
</evidence>
<dbReference type="RefSeq" id="WP_317064686.1">
    <property type="nucleotide sequence ID" value="NZ_WBKO01000001.1"/>
</dbReference>
<evidence type="ECO:0000256" key="4">
    <source>
        <dbReference type="ARBA" id="ARBA00022989"/>
    </source>
</evidence>
<dbReference type="EMBL" id="WBKO01000001">
    <property type="protein sequence ID" value="MDV2481663.1"/>
    <property type="molecule type" value="Genomic_DNA"/>
</dbReference>
<evidence type="ECO:0000256" key="5">
    <source>
        <dbReference type="ARBA" id="ARBA00023136"/>
    </source>
</evidence>
<feature type="transmembrane region" description="Helical" evidence="6">
    <location>
        <begin position="43"/>
        <end position="63"/>
    </location>
</feature>
<dbReference type="Pfam" id="PF13440">
    <property type="entry name" value="Polysacc_synt_3"/>
    <property type="match status" value="1"/>
</dbReference>
<evidence type="ECO:0000256" key="6">
    <source>
        <dbReference type="SAM" id="Phobius"/>
    </source>
</evidence>
<feature type="transmembrane region" description="Helical" evidence="6">
    <location>
        <begin position="110"/>
        <end position="130"/>
    </location>
</feature>
<reference evidence="7 8" key="1">
    <citation type="submission" date="2019-10" db="EMBL/GenBank/DDBJ databases">
        <title>Isolation and characterization of Methanoculleus sp. Wushi-C6 from a hot spring well.</title>
        <authorList>
            <person name="Chen S.-C."/>
            <person name="Lan Z.-H."/>
            <person name="You Y.-T."/>
            <person name="Lai M.-C."/>
        </authorList>
    </citation>
    <scope>NUCLEOTIDE SEQUENCE [LARGE SCALE GENOMIC DNA]</scope>
    <source>
        <strain evidence="7 8">Wushi-C6</strain>
    </source>
</reference>
<feature type="transmembrane region" description="Helical" evidence="6">
    <location>
        <begin position="419"/>
        <end position="436"/>
    </location>
</feature>
<dbReference type="PANTHER" id="PTHR30250:SF28">
    <property type="entry name" value="POLYSACCHARIDE BIOSYNTHESIS PROTEIN"/>
    <property type="match status" value="1"/>
</dbReference>
<feature type="transmembrane region" description="Helical" evidence="6">
    <location>
        <begin position="442"/>
        <end position="464"/>
    </location>
</feature>
<comment type="subcellular location">
    <subcellularLocation>
        <location evidence="1">Cell membrane</location>
        <topology evidence="1">Multi-pass membrane protein</topology>
    </subcellularLocation>
</comment>
<gene>
    <name evidence="7" type="ORF">F8E02_06520</name>
</gene>
<sequence>MTSFLSNLFKLTSGTVIAQVAAVLLIPVATRIYAPEFFGVNQLFLSIATVITVVSSLSYHFAIMVTEEDEDSVNVLALCVVCVLGIATLAGIVFVAFGDWFGALFNMPMIADYLILLPFFVIFSSLFVVLNDWLSRKVRYGPIARGTVINSVSTRVFQIGAGLVHASPLGLILGSVVGAGLAIIPHLRSLREDAHLLRSVTPGRMKDLARRYSRFAIYASFGSLANSASWELPAFMLAYFFNPVIVGFYALAIMAVRLPMMLVGTSITQVFFQKASEERIQTGSVRNVVREVHTRLIAVGLFPFVLFAILAEDLFTFVFGADWLTAGTYAMILTPWLFTTFAVSPITSLFGVLDRQRAFFFFEVTTLCTWLLLFSVSGVLGNPVMVLMLFSAAGVILWGAKSVYLIRESGIGYRDSFSSLARHLLISVVLALPLIVGRYMEVPFLLLLVVAGIAAVAYYLLIFFTDTLIRREVIGMIRGSVSPKYLNWLEHLALLR</sequence>
<feature type="transmembrane region" description="Helical" evidence="6">
    <location>
        <begin position="323"/>
        <end position="346"/>
    </location>
</feature>
<feature type="transmembrane region" description="Helical" evidence="6">
    <location>
        <begin position="292"/>
        <end position="311"/>
    </location>
</feature>
<evidence type="ECO:0000256" key="3">
    <source>
        <dbReference type="ARBA" id="ARBA00022692"/>
    </source>
</evidence>
<keyword evidence="3 6" id="KW-0812">Transmembrane</keyword>
<comment type="caution">
    <text evidence="7">The sequence shown here is derived from an EMBL/GenBank/DDBJ whole genome shotgun (WGS) entry which is preliminary data.</text>
</comment>
<evidence type="ECO:0000256" key="1">
    <source>
        <dbReference type="ARBA" id="ARBA00004651"/>
    </source>
</evidence>
<evidence type="ECO:0000313" key="7">
    <source>
        <dbReference type="EMBL" id="MDV2481663.1"/>
    </source>
</evidence>
<dbReference type="PANTHER" id="PTHR30250">
    <property type="entry name" value="PST FAMILY PREDICTED COLANIC ACID TRANSPORTER"/>
    <property type="match status" value="1"/>
</dbReference>
<name>A0ABU3X0T5_9EURY</name>
<protein>
    <submittedName>
        <fullName evidence="7">Oligosaccharide flippase family protein</fullName>
    </submittedName>
</protein>
<proteinExistence type="predicted"/>